<keyword evidence="7" id="KW-1185">Reference proteome</keyword>
<dbReference type="AlphaFoldDB" id="K9WUS2"/>
<evidence type="ECO:0000256" key="4">
    <source>
        <dbReference type="ARBA" id="ARBA00023136"/>
    </source>
</evidence>
<evidence type="ECO:0000256" key="1">
    <source>
        <dbReference type="ARBA" id="ARBA00004141"/>
    </source>
</evidence>
<name>K9WUS2_9NOST</name>
<organism evidence="6 7">
    <name type="scientific">Cylindrospermum stagnale PCC 7417</name>
    <dbReference type="NCBI Taxonomy" id="56107"/>
    <lineage>
        <taxon>Bacteria</taxon>
        <taxon>Bacillati</taxon>
        <taxon>Cyanobacteriota</taxon>
        <taxon>Cyanophyceae</taxon>
        <taxon>Nostocales</taxon>
        <taxon>Nostocaceae</taxon>
        <taxon>Cylindrospermum</taxon>
    </lineage>
</organism>
<evidence type="ECO:0000256" key="5">
    <source>
        <dbReference type="SAM" id="Phobius"/>
    </source>
</evidence>
<dbReference type="PATRIC" id="fig|56107.3.peg.2060"/>
<accession>K9WUS2</accession>
<keyword evidence="3 5" id="KW-1133">Transmembrane helix</keyword>
<evidence type="ECO:0008006" key="8">
    <source>
        <dbReference type="Google" id="ProtNLM"/>
    </source>
</evidence>
<keyword evidence="2 5" id="KW-0812">Transmembrane</keyword>
<keyword evidence="4 5" id="KW-0472">Membrane</keyword>
<dbReference type="Proteomes" id="UP000010475">
    <property type="component" value="Chromosome"/>
</dbReference>
<protein>
    <recommendedName>
        <fullName evidence="8">DUF4870 domain-containing protein</fullName>
    </recommendedName>
</protein>
<dbReference type="eggNOG" id="COG3296">
    <property type="taxonomic scope" value="Bacteria"/>
</dbReference>
<gene>
    <name evidence="6" type="ORF">Cylst_1854</name>
</gene>
<evidence type="ECO:0000256" key="2">
    <source>
        <dbReference type="ARBA" id="ARBA00022692"/>
    </source>
</evidence>
<dbReference type="RefSeq" id="WP_015207366.1">
    <property type="nucleotide sequence ID" value="NC_019757.1"/>
</dbReference>
<feature type="transmembrane region" description="Helical" evidence="5">
    <location>
        <begin position="111"/>
        <end position="138"/>
    </location>
</feature>
<evidence type="ECO:0000313" key="6">
    <source>
        <dbReference type="EMBL" id="AFZ24110.1"/>
    </source>
</evidence>
<dbReference type="EMBL" id="CP003642">
    <property type="protein sequence ID" value="AFZ24110.1"/>
    <property type="molecule type" value="Genomic_DNA"/>
</dbReference>
<dbReference type="STRING" id="56107.Cylst_1854"/>
<proteinExistence type="predicted"/>
<evidence type="ECO:0000256" key="3">
    <source>
        <dbReference type="ARBA" id="ARBA00022989"/>
    </source>
</evidence>
<feature type="transmembrane region" description="Helical" evidence="5">
    <location>
        <begin position="12"/>
        <end position="40"/>
    </location>
</feature>
<sequence length="156" mass="18166">MQREKPKQQMRIWAMLCHLSALLAWIILCCFIFLGLPLFLPVNLLPPLMIWQLKKAQYPWIDLQGKEALNFQISLTFYTFIIIIISLFFMVTSFGLAVTSNQASNHVNTTLDSLLIVFMMFILFILSVQLFLVTFAGIKAYNGEHYRYPLTIRVLR</sequence>
<dbReference type="HOGENOM" id="CLU_104196_0_2_3"/>
<reference evidence="6 7" key="1">
    <citation type="submission" date="2012-06" db="EMBL/GenBank/DDBJ databases">
        <title>Finished chromosome of genome of Cylindrospermum stagnale PCC 7417.</title>
        <authorList>
            <consortium name="US DOE Joint Genome Institute"/>
            <person name="Gugger M."/>
            <person name="Coursin T."/>
            <person name="Rippka R."/>
            <person name="Tandeau De Marsac N."/>
            <person name="Huntemann M."/>
            <person name="Wei C.-L."/>
            <person name="Han J."/>
            <person name="Detter J.C."/>
            <person name="Han C."/>
            <person name="Tapia R."/>
            <person name="Chen A."/>
            <person name="Kyrpides N."/>
            <person name="Mavromatis K."/>
            <person name="Markowitz V."/>
            <person name="Szeto E."/>
            <person name="Ivanova N."/>
            <person name="Pagani I."/>
            <person name="Pati A."/>
            <person name="Goodwin L."/>
            <person name="Nordberg H.P."/>
            <person name="Cantor M.N."/>
            <person name="Hua S.X."/>
            <person name="Woyke T."/>
            <person name="Kerfeld C.A."/>
        </authorList>
    </citation>
    <scope>NUCLEOTIDE SEQUENCE [LARGE SCALE GENOMIC DNA]</scope>
    <source>
        <strain evidence="6 7">PCC 7417</strain>
    </source>
</reference>
<dbReference type="KEGG" id="csg:Cylst_1854"/>
<dbReference type="Pfam" id="PF09685">
    <property type="entry name" value="MamF_MmsF"/>
    <property type="match status" value="1"/>
</dbReference>
<dbReference type="InterPro" id="IPR019109">
    <property type="entry name" value="MamF_MmsF"/>
</dbReference>
<comment type="subcellular location">
    <subcellularLocation>
        <location evidence="1">Membrane</location>
        <topology evidence="1">Multi-pass membrane protein</topology>
    </subcellularLocation>
</comment>
<evidence type="ECO:0000313" key="7">
    <source>
        <dbReference type="Proteomes" id="UP000010475"/>
    </source>
</evidence>
<feature type="transmembrane region" description="Helical" evidence="5">
    <location>
        <begin position="77"/>
        <end position="99"/>
    </location>
</feature>